<dbReference type="Proteomes" id="UP000054359">
    <property type="component" value="Unassembled WGS sequence"/>
</dbReference>
<dbReference type="AlphaFoldDB" id="A0A087TX03"/>
<protein>
    <submittedName>
        <fullName evidence="1">Uncharacterized protein</fullName>
    </submittedName>
</protein>
<evidence type="ECO:0000313" key="1">
    <source>
        <dbReference type="EMBL" id="KFM69642.1"/>
    </source>
</evidence>
<name>A0A087TX03_STEMI</name>
<feature type="non-terminal residue" evidence="1">
    <location>
        <position position="76"/>
    </location>
</feature>
<gene>
    <name evidence="1" type="ORF">X975_09197</name>
</gene>
<dbReference type="EMBL" id="KK117135">
    <property type="protein sequence ID" value="KFM69642.1"/>
    <property type="molecule type" value="Genomic_DNA"/>
</dbReference>
<accession>A0A087TX03</accession>
<proteinExistence type="predicted"/>
<reference evidence="1 2" key="1">
    <citation type="submission" date="2013-11" db="EMBL/GenBank/DDBJ databases">
        <title>Genome sequencing of Stegodyphus mimosarum.</title>
        <authorList>
            <person name="Bechsgaard J."/>
        </authorList>
    </citation>
    <scope>NUCLEOTIDE SEQUENCE [LARGE SCALE GENOMIC DNA]</scope>
</reference>
<evidence type="ECO:0000313" key="2">
    <source>
        <dbReference type="Proteomes" id="UP000054359"/>
    </source>
</evidence>
<organism evidence="1 2">
    <name type="scientific">Stegodyphus mimosarum</name>
    <name type="common">African social velvet spider</name>
    <dbReference type="NCBI Taxonomy" id="407821"/>
    <lineage>
        <taxon>Eukaryota</taxon>
        <taxon>Metazoa</taxon>
        <taxon>Ecdysozoa</taxon>
        <taxon>Arthropoda</taxon>
        <taxon>Chelicerata</taxon>
        <taxon>Arachnida</taxon>
        <taxon>Araneae</taxon>
        <taxon>Araneomorphae</taxon>
        <taxon>Entelegynae</taxon>
        <taxon>Eresoidea</taxon>
        <taxon>Eresidae</taxon>
        <taxon>Stegodyphus</taxon>
    </lineage>
</organism>
<sequence>MDAIPVNSRKTEQRDDCLDYMKNVISFPDRTAVDLQLGAVTTTNTFQATLTTLQDMQIGVGLVCSPNELKKLMSVG</sequence>
<keyword evidence="2" id="KW-1185">Reference proteome</keyword>